<dbReference type="InterPro" id="IPR017853">
    <property type="entry name" value="GH"/>
</dbReference>
<dbReference type="GO" id="GO:0015180">
    <property type="term" value="F:L-alanine transmembrane transporter activity"/>
    <property type="evidence" value="ECO:0007669"/>
    <property type="project" value="TreeGrafter"/>
</dbReference>
<reference evidence="4" key="4">
    <citation type="submission" date="2025-09" db="UniProtKB">
        <authorList>
            <consortium name="Ensembl"/>
        </authorList>
    </citation>
    <scope>IDENTIFICATION</scope>
    <source>
        <strain evidence="4">JP 163 A</strain>
    </source>
</reference>
<keyword evidence="2" id="KW-0472">Membrane</keyword>
<dbReference type="SUPFAM" id="SSF51445">
    <property type="entry name" value="(Trans)glycosidases"/>
    <property type="match status" value="1"/>
</dbReference>
<protein>
    <submittedName>
        <fullName evidence="4">Solute carrier family 3 member 2b</fullName>
    </submittedName>
</protein>
<dbReference type="STRING" id="8083.ENSXMAP00000004819"/>
<dbReference type="RefSeq" id="XP_005812119.1">
    <property type="nucleotide sequence ID" value="XM_005812062.2"/>
</dbReference>
<evidence type="ECO:0000256" key="1">
    <source>
        <dbReference type="SAM" id="MobiDB-lite"/>
    </source>
</evidence>
<evidence type="ECO:0000259" key="3">
    <source>
        <dbReference type="SMART" id="SM00642"/>
    </source>
</evidence>
<feature type="compositionally biased region" description="Low complexity" evidence="1">
    <location>
        <begin position="33"/>
        <end position="45"/>
    </location>
</feature>
<evidence type="ECO:0000313" key="5">
    <source>
        <dbReference type="Proteomes" id="UP000002852"/>
    </source>
</evidence>
<dbReference type="OrthoDB" id="1740265at2759"/>
<reference evidence="5" key="1">
    <citation type="submission" date="2012-01" db="EMBL/GenBank/DDBJ databases">
        <authorList>
            <person name="Walter R."/>
            <person name="Schartl M."/>
            <person name="Warren W."/>
        </authorList>
    </citation>
    <scope>NUCLEOTIDE SEQUENCE [LARGE SCALE GENOMIC DNA]</scope>
    <source>
        <strain evidence="5">JP 163 A</strain>
    </source>
</reference>
<dbReference type="GeneID" id="102223583"/>
<dbReference type="PANTHER" id="PTHR46673:SF3">
    <property type="entry name" value="SOLUTE CARRIER FAMILY 3 (AMINO ACID TRANSPORTER HEAVY CHAIN), MEMBER 2A-RELATED"/>
    <property type="match status" value="1"/>
</dbReference>
<dbReference type="FunCoup" id="M3ZRH6">
    <property type="interactions" value="578"/>
</dbReference>
<sequence>MNTEETNVEMKDAQSISAEQKGGPDAEQKGGPDAAPDAARVVVDADATEADVSEADLDQEEQEKQPMTADGDRPPETPPEGREEVDAEKNGSVKLKILDEEETFTGLNKEELLRVAGTPGWVRTRWALLLVFWLGWLGMLVGAVLILLQAPRCRELPATSWWNKGPLYQIGNIHAFTDTHNLKGVEQKMTSLSQLKVKGLVVGPIHVAPPDEAMSLRFEEVSPEAGNLEQFKGVIQAARRKGISVVLDLTPNYQGSSGPWFSRSSVRNVAERLKSALVFWLNEGVDGVQLSGVEQLASTVPALWDDIRAIVQNGTDQDLRGGSERLLLGVTESSSADGVSALLSSTGVDLLISKVLTTGGPEPARYARTIQRLYSNHTQTKLAWNLGGRDDGHLASLVPPAHVKLYQLLLLTLPGTPVFSYGDEIGLMDGETKFPMMLWDYEEELNGTLQEDQTDRLSLRNFFRSVSELRAKQRSLLHGDFLLLSNSSLSLAYLRVWDQNDRYLAAFNWGPEEEAVLQMSEAALPRHAAVALSTNSSALPEGSSVDLMELRLGPGQAALIKLPHAG</sequence>
<keyword evidence="5" id="KW-1185">Reference proteome</keyword>
<feature type="transmembrane region" description="Helical" evidence="2">
    <location>
        <begin position="126"/>
        <end position="148"/>
    </location>
</feature>
<dbReference type="GO" id="GO:0060142">
    <property type="term" value="P:regulation of syncytium formation by plasma membrane fusion"/>
    <property type="evidence" value="ECO:0007669"/>
    <property type="project" value="Ensembl"/>
</dbReference>
<dbReference type="GO" id="GO:0015190">
    <property type="term" value="F:L-leucine transmembrane transporter activity"/>
    <property type="evidence" value="ECO:0007669"/>
    <property type="project" value="TreeGrafter"/>
</dbReference>
<accession>M3ZRH6</accession>
<dbReference type="Pfam" id="PF16028">
    <property type="entry name" value="SLC3A2_N"/>
    <property type="match status" value="1"/>
</dbReference>
<dbReference type="InterPro" id="IPR031984">
    <property type="entry name" value="SLC3A2_N"/>
</dbReference>
<dbReference type="HOGENOM" id="CLU_006462_9_0_1"/>
<feature type="compositionally biased region" description="Acidic residues" evidence="1">
    <location>
        <begin position="46"/>
        <end position="61"/>
    </location>
</feature>
<dbReference type="GO" id="GO:1903801">
    <property type="term" value="P:L-leucine import across plasma membrane"/>
    <property type="evidence" value="ECO:0007669"/>
    <property type="project" value="TreeGrafter"/>
</dbReference>
<dbReference type="InterPro" id="IPR006047">
    <property type="entry name" value="GH13_cat_dom"/>
</dbReference>
<dbReference type="GO" id="GO:0005975">
    <property type="term" value="P:carbohydrate metabolic process"/>
    <property type="evidence" value="ECO:0007669"/>
    <property type="project" value="InterPro"/>
</dbReference>
<evidence type="ECO:0000313" key="4">
    <source>
        <dbReference type="Ensembl" id="ENSXMAP00000004819.2"/>
    </source>
</evidence>
<dbReference type="Pfam" id="PF00128">
    <property type="entry name" value="Alpha-amylase"/>
    <property type="match status" value="1"/>
</dbReference>
<dbReference type="GO" id="GO:0015823">
    <property type="term" value="P:phenylalanine transport"/>
    <property type="evidence" value="ECO:0007669"/>
    <property type="project" value="TreeGrafter"/>
</dbReference>
<proteinExistence type="predicted"/>
<keyword evidence="2" id="KW-0812">Transmembrane</keyword>
<dbReference type="GO" id="GO:0016323">
    <property type="term" value="C:basolateral plasma membrane"/>
    <property type="evidence" value="ECO:0007669"/>
    <property type="project" value="TreeGrafter"/>
</dbReference>
<dbReference type="eggNOG" id="KOG0471">
    <property type="taxonomic scope" value="Eukaryota"/>
</dbReference>
<dbReference type="Proteomes" id="UP000002852">
    <property type="component" value="Unassembled WGS sequence"/>
</dbReference>
<dbReference type="GO" id="GO:0015173">
    <property type="term" value="F:aromatic amino acid transmembrane transporter activity"/>
    <property type="evidence" value="ECO:0007669"/>
    <property type="project" value="TreeGrafter"/>
</dbReference>
<dbReference type="GO" id="GO:1904273">
    <property type="term" value="P:L-alanine import across plasma membrane"/>
    <property type="evidence" value="ECO:0007669"/>
    <property type="project" value="TreeGrafter"/>
</dbReference>
<feature type="compositionally biased region" description="Basic and acidic residues" evidence="1">
    <location>
        <begin position="70"/>
        <end position="91"/>
    </location>
</feature>
<reference evidence="4" key="3">
    <citation type="submission" date="2025-08" db="UniProtKB">
        <authorList>
            <consortium name="Ensembl"/>
        </authorList>
    </citation>
    <scope>IDENTIFICATION</scope>
    <source>
        <strain evidence="4">JP 163 A</strain>
    </source>
</reference>
<dbReference type="SMART" id="SM00642">
    <property type="entry name" value="Aamy"/>
    <property type="match status" value="1"/>
</dbReference>
<dbReference type="Ensembl" id="ENSXMAT00000004824.2">
    <property type="protein sequence ID" value="ENSXMAP00000004819.2"/>
    <property type="gene ID" value="ENSXMAG00000004796.2"/>
</dbReference>
<dbReference type="GO" id="GO:0016324">
    <property type="term" value="C:apical plasma membrane"/>
    <property type="evidence" value="ECO:0007669"/>
    <property type="project" value="TreeGrafter"/>
</dbReference>
<feature type="domain" description="Glycosyl hydrolase family 13 catalytic" evidence="3">
    <location>
        <begin position="173"/>
        <end position="470"/>
    </location>
</feature>
<name>M3ZRH6_XIPMA</name>
<dbReference type="GeneTree" id="ENSGT00940000156646"/>
<reference evidence="5" key="2">
    <citation type="journal article" date="2013" name="Nat. Genet.">
        <title>The genome of the platyfish, Xiphophorus maculatus, provides insights into evolutionary adaptation and several complex traits.</title>
        <authorList>
            <person name="Schartl M."/>
            <person name="Walter R.B."/>
            <person name="Shen Y."/>
            <person name="Garcia T."/>
            <person name="Catchen J."/>
            <person name="Amores A."/>
            <person name="Braasch I."/>
            <person name="Chalopin D."/>
            <person name="Volff J.N."/>
            <person name="Lesch K.P."/>
            <person name="Bisazza A."/>
            <person name="Minx P."/>
            <person name="Hillier L."/>
            <person name="Wilson R.K."/>
            <person name="Fuerstenberg S."/>
            <person name="Boore J."/>
            <person name="Searle S."/>
            <person name="Postlethwait J.H."/>
            <person name="Warren W.C."/>
        </authorList>
    </citation>
    <scope>NUCLEOTIDE SEQUENCE [LARGE SCALE GENOMIC DNA]</scope>
    <source>
        <strain evidence="5">JP 163 A</strain>
    </source>
</reference>
<dbReference type="AlphaFoldDB" id="M3ZRH6"/>
<dbReference type="InterPro" id="IPR013780">
    <property type="entry name" value="Glyco_hydro_b"/>
</dbReference>
<keyword evidence="2" id="KW-1133">Transmembrane helix</keyword>
<dbReference type="Gene3D" id="2.60.40.1180">
    <property type="entry name" value="Golgi alpha-mannosidase II"/>
    <property type="match status" value="1"/>
</dbReference>
<organism evidence="4 5">
    <name type="scientific">Xiphophorus maculatus</name>
    <name type="common">Southern platyfish</name>
    <name type="synonym">Platypoecilus maculatus</name>
    <dbReference type="NCBI Taxonomy" id="8083"/>
    <lineage>
        <taxon>Eukaryota</taxon>
        <taxon>Metazoa</taxon>
        <taxon>Chordata</taxon>
        <taxon>Craniata</taxon>
        <taxon>Vertebrata</taxon>
        <taxon>Euteleostomi</taxon>
        <taxon>Actinopterygii</taxon>
        <taxon>Neopterygii</taxon>
        <taxon>Teleostei</taxon>
        <taxon>Neoteleostei</taxon>
        <taxon>Acanthomorphata</taxon>
        <taxon>Ovalentaria</taxon>
        <taxon>Atherinomorphae</taxon>
        <taxon>Cyprinodontiformes</taxon>
        <taxon>Poeciliidae</taxon>
        <taxon>Poeciliinae</taxon>
        <taxon>Xiphophorus</taxon>
    </lineage>
</organism>
<dbReference type="PANTHER" id="PTHR46673">
    <property type="entry name" value="4F2 CELL-SURFACE ANTIGEN HEAVY CHAIN"/>
    <property type="match status" value="1"/>
</dbReference>
<dbReference type="KEGG" id="xma:102223583"/>
<dbReference type="OMA" id="PERETGQ"/>
<dbReference type="InParanoid" id="M3ZRH6"/>
<evidence type="ECO:0000256" key="2">
    <source>
        <dbReference type="SAM" id="Phobius"/>
    </source>
</evidence>
<feature type="region of interest" description="Disordered" evidence="1">
    <location>
        <begin position="1"/>
        <end position="91"/>
    </location>
</feature>
<dbReference type="Gene3D" id="3.20.20.80">
    <property type="entry name" value="Glycosidases"/>
    <property type="match status" value="1"/>
</dbReference>
<dbReference type="InterPro" id="IPR042280">
    <property type="entry name" value="SLC3A2"/>
</dbReference>